<sequence length="166" mass="19730">MFESWRIKKEYEELIQSEITKLKNTEGFMCNNAIIKQDVERLRNEVEDIRKLREKEREFVRTELSNLKNTNASPFDTATVKQNVRRVKNEAEDCKRLRSEDQERIIVLENTVAKNIADRSGSNPAIPKQDVERLKEERRQQKACSGTSRTDRRLPGYDFHRNRENF</sequence>
<evidence type="ECO:0000313" key="4">
    <source>
        <dbReference type="Proteomes" id="UP000244855"/>
    </source>
</evidence>
<feature type="coiled-coil region" evidence="1">
    <location>
        <begin position="32"/>
        <end position="59"/>
    </location>
</feature>
<name>A0A2V1EFG6_9PLEO</name>
<proteinExistence type="predicted"/>
<evidence type="ECO:0000256" key="2">
    <source>
        <dbReference type="SAM" id="MobiDB-lite"/>
    </source>
</evidence>
<dbReference type="AlphaFoldDB" id="A0A2V1EFG6"/>
<accession>A0A2V1EFG6</accession>
<feature type="compositionally biased region" description="Basic and acidic residues" evidence="2">
    <location>
        <begin position="129"/>
        <end position="140"/>
    </location>
</feature>
<evidence type="ECO:0000313" key="3">
    <source>
        <dbReference type="EMBL" id="PVI08220.1"/>
    </source>
</evidence>
<evidence type="ECO:0000256" key="1">
    <source>
        <dbReference type="SAM" id="Coils"/>
    </source>
</evidence>
<protein>
    <submittedName>
        <fullName evidence="3">Uncharacterized protein</fullName>
    </submittedName>
</protein>
<dbReference type="EMBL" id="KZ805301">
    <property type="protein sequence ID" value="PVI08220.1"/>
    <property type="molecule type" value="Genomic_DNA"/>
</dbReference>
<organism evidence="3 4">
    <name type="scientific">Periconia macrospinosa</name>
    <dbReference type="NCBI Taxonomy" id="97972"/>
    <lineage>
        <taxon>Eukaryota</taxon>
        <taxon>Fungi</taxon>
        <taxon>Dikarya</taxon>
        <taxon>Ascomycota</taxon>
        <taxon>Pezizomycotina</taxon>
        <taxon>Dothideomycetes</taxon>
        <taxon>Pleosporomycetidae</taxon>
        <taxon>Pleosporales</taxon>
        <taxon>Massarineae</taxon>
        <taxon>Periconiaceae</taxon>
        <taxon>Periconia</taxon>
    </lineage>
</organism>
<keyword evidence="4" id="KW-1185">Reference proteome</keyword>
<feature type="compositionally biased region" description="Basic and acidic residues" evidence="2">
    <location>
        <begin position="149"/>
        <end position="166"/>
    </location>
</feature>
<reference evidence="3 4" key="1">
    <citation type="journal article" date="2018" name="Sci. Rep.">
        <title>Comparative genomics provides insights into the lifestyle and reveals functional heterogeneity of dark septate endophytic fungi.</title>
        <authorList>
            <person name="Knapp D.G."/>
            <person name="Nemeth J.B."/>
            <person name="Barry K."/>
            <person name="Hainaut M."/>
            <person name="Henrissat B."/>
            <person name="Johnson J."/>
            <person name="Kuo A."/>
            <person name="Lim J.H.P."/>
            <person name="Lipzen A."/>
            <person name="Nolan M."/>
            <person name="Ohm R.A."/>
            <person name="Tamas L."/>
            <person name="Grigoriev I.V."/>
            <person name="Spatafora J.W."/>
            <person name="Nagy L.G."/>
            <person name="Kovacs G.M."/>
        </authorList>
    </citation>
    <scope>NUCLEOTIDE SEQUENCE [LARGE SCALE GENOMIC DNA]</scope>
    <source>
        <strain evidence="3 4">DSE2036</strain>
    </source>
</reference>
<dbReference type="Proteomes" id="UP000244855">
    <property type="component" value="Unassembled WGS sequence"/>
</dbReference>
<keyword evidence="1" id="KW-0175">Coiled coil</keyword>
<feature type="region of interest" description="Disordered" evidence="2">
    <location>
        <begin position="118"/>
        <end position="166"/>
    </location>
</feature>
<gene>
    <name evidence="3" type="ORF">DM02DRAFT_648278</name>
</gene>